<dbReference type="EMBL" id="JBEPSH010000002">
    <property type="protein sequence ID" value="MET4575910.1"/>
    <property type="molecule type" value="Genomic_DNA"/>
</dbReference>
<gene>
    <name evidence="2" type="ORF">ABIE13_001010</name>
</gene>
<evidence type="ECO:0000313" key="3">
    <source>
        <dbReference type="Proteomes" id="UP001549320"/>
    </source>
</evidence>
<sequence>MLVKRLPPEALTRHPPWGDAASGLAKPAPRQPALGLLRSHLIFAPFRAAGDVIKLTPEALRRRPLSGTQPAAWQSQLRGSPRLACSADLLSFLALHSLHMTRSGMGKEYE</sequence>
<organism evidence="2 3">
    <name type="scientific">Ottowia thiooxydans</name>
    <dbReference type="NCBI Taxonomy" id="219182"/>
    <lineage>
        <taxon>Bacteria</taxon>
        <taxon>Pseudomonadati</taxon>
        <taxon>Pseudomonadota</taxon>
        <taxon>Betaproteobacteria</taxon>
        <taxon>Burkholderiales</taxon>
        <taxon>Comamonadaceae</taxon>
        <taxon>Ottowia</taxon>
    </lineage>
</organism>
<comment type="caution">
    <text evidence="2">The sequence shown here is derived from an EMBL/GenBank/DDBJ whole genome shotgun (WGS) entry which is preliminary data.</text>
</comment>
<keyword evidence="3" id="KW-1185">Reference proteome</keyword>
<proteinExistence type="predicted"/>
<accession>A0ABV2Q5G3</accession>
<evidence type="ECO:0000313" key="2">
    <source>
        <dbReference type="EMBL" id="MET4575910.1"/>
    </source>
</evidence>
<evidence type="ECO:0000256" key="1">
    <source>
        <dbReference type="SAM" id="MobiDB-lite"/>
    </source>
</evidence>
<dbReference type="Proteomes" id="UP001549320">
    <property type="component" value="Unassembled WGS sequence"/>
</dbReference>
<name>A0ABV2Q5G3_9BURK</name>
<protein>
    <submittedName>
        <fullName evidence="2">Uncharacterized protein</fullName>
    </submittedName>
</protein>
<reference evidence="2 3" key="1">
    <citation type="submission" date="2024-06" db="EMBL/GenBank/DDBJ databases">
        <title>Sorghum-associated microbial communities from plants grown in Nebraska, USA.</title>
        <authorList>
            <person name="Schachtman D."/>
        </authorList>
    </citation>
    <scope>NUCLEOTIDE SEQUENCE [LARGE SCALE GENOMIC DNA]</scope>
    <source>
        <strain evidence="2 3">2709</strain>
    </source>
</reference>
<feature type="region of interest" description="Disordered" evidence="1">
    <location>
        <begin position="1"/>
        <end position="29"/>
    </location>
</feature>